<feature type="region of interest" description="Disordered" evidence="1">
    <location>
        <begin position="145"/>
        <end position="166"/>
    </location>
</feature>
<organism evidence="2 3">
    <name type="scientific">Cryptolaemus montrouzieri</name>
    <dbReference type="NCBI Taxonomy" id="559131"/>
    <lineage>
        <taxon>Eukaryota</taxon>
        <taxon>Metazoa</taxon>
        <taxon>Ecdysozoa</taxon>
        <taxon>Arthropoda</taxon>
        <taxon>Hexapoda</taxon>
        <taxon>Insecta</taxon>
        <taxon>Pterygota</taxon>
        <taxon>Neoptera</taxon>
        <taxon>Endopterygota</taxon>
        <taxon>Coleoptera</taxon>
        <taxon>Polyphaga</taxon>
        <taxon>Cucujiformia</taxon>
        <taxon>Coccinelloidea</taxon>
        <taxon>Coccinellidae</taxon>
        <taxon>Scymninae</taxon>
        <taxon>Scymnini</taxon>
        <taxon>Cryptolaemus</taxon>
    </lineage>
</organism>
<evidence type="ECO:0000313" key="2">
    <source>
        <dbReference type="EMBL" id="KAL3269495.1"/>
    </source>
</evidence>
<feature type="compositionally biased region" description="Polar residues" evidence="1">
    <location>
        <begin position="282"/>
        <end position="291"/>
    </location>
</feature>
<keyword evidence="3" id="KW-1185">Reference proteome</keyword>
<sequence length="999" mass="113085">MTSAKVIRSNSDQQNVGLFENAEKLPFTNQSGDLKTIRKCLRKGSRVCYTDMENITVLRKIPEKETSHMSYIGSSEDEIYDKVDSYRSGESLFKTFTFEQTRDINDPETKKCIEFWKSVMQKNLAPIKCTLLDCNQKCEEKKKKRSSDSSELKHEPKKAMSKTEKNNTVVNGAKIWSQALKEIRRRKLDQLKLYVRERCEYCRDPFTKDLSNQLGVQSLEEQTTEIISLNEWKPKEKQINLVTDFAIPKKRMSVKLKSTSTIQRSESKMKKDSSRKPALKEQATSSKTKIASQEPMKKISSVSKPLSDMGSKPSADYQKRVSHMITAEVQAPQVKCPCGSDTCVCPHKAAERNSRTSFVEIARKSMVAEDKSIEKFFPLFEDTCICAEGNSYPWMTKICSTEPCPGRSQKMKIEESSSNFNLDKILGTDAKYSCICGKTFEVACPNDLCKNRESQGSLVEGFPKKEGDAIEDTCICVTTDAEVPCVTVTCPSKTPRELSTECTCKYSQAWSQSICQSWSCPHSRKKLKKRRKIEEENIKFYEHPKIKDVASTCVCGKSQSWKSVTCFSGVCARKPKRDNSKSKIDNSKPKIENQKLMIETSKFKTENPKFANKNLVVRKTSSLKSLSKENIPKKSSISSREKIMINQEKPQRSDECICSTSPPWRSVICPLPVCKTKMEAVQKNREKAVDSIVTTSKLTSIDTDCICEDKTLEPICKTHKCADRGVPIKYTPPCICPKDEEETTHEHFTCPSDKCKMKKIDKTCICITQPEAPCESKVCKTKAEISKTSKYTKKPLKYDTQCICKVRGLPTTQEVSCTTPECPYTKKLRKMPKRKSPELFVQTNYREVTVPDEGIVKCICGTKDLSISVKCQNLSCRIKNRSQKSDRSGESVDDDNSESEICICNDIGTVDSQHEVICKQVHCQKISFGEGGVAITDKCVCTSMDTSCNEQPCPPWNDIDIIKECAEDLEKEIPYCYICGRHDCVNSKKRSARWGYCTD</sequence>
<feature type="compositionally biased region" description="Basic and acidic residues" evidence="1">
    <location>
        <begin position="145"/>
        <end position="165"/>
    </location>
</feature>
<evidence type="ECO:0000313" key="3">
    <source>
        <dbReference type="Proteomes" id="UP001516400"/>
    </source>
</evidence>
<feature type="compositionally biased region" description="Basic and acidic residues" evidence="1">
    <location>
        <begin position="265"/>
        <end position="279"/>
    </location>
</feature>
<gene>
    <name evidence="2" type="ORF">HHI36_008562</name>
</gene>
<dbReference type="AlphaFoldDB" id="A0ABD2MTB3"/>
<reference evidence="2 3" key="1">
    <citation type="journal article" date="2021" name="BMC Biol.">
        <title>Horizontally acquired antibacterial genes associated with adaptive radiation of ladybird beetles.</title>
        <authorList>
            <person name="Li H.S."/>
            <person name="Tang X.F."/>
            <person name="Huang Y.H."/>
            <person name="Xu Z.Y."/>
            <person name="Chen M.L."/>
            <person name="Du X.Y."/>
            <person name="Qiu B.Y."/>
            <person name="Chen P.T."/>
            <person name="Zhang W."/>
            <person name="Slipinski A."/>
            <person name="Escalona H.E."/>
            <person name="Waterhouse R.M."/>
            <person name="Zwick A."/>
            <person name="Pang H."/>
        </authorList>
    </citation>
    <scope>NUCLEOTIDE SEQUENCE [LARGE SCALE GENOMIC DNA]</scope>
    <source>
        <strain evidence="2">SYSU2018</strain>
    </source>
</reference>
<feature type="region of interest" description="Disordered" evidence="1">
    <location>
        <begin position="256"/>
        <end position="316"/>
    </location>
</feature>
<name>A0ABD2MTB3_9CUCU</name>
<accession>A0ABD2MTB3</accession>
<evidence type="ECO:0000256" key="1">
    <source>
        <dbReference type="SAM" id="MobiDB-lite"/>
    </source>
</evidence>
<dbReference type="EMBL" id="JABFTP020000021">
    <property type="protein sequence ID" value="KAL3269495.1"/>
    <property type="molecule type" value="Genomic_DNA"/>
</dbReference>
<comment type="caution">
    <text evidence="2">The sequence shown here is derived from an EMBL/GenBank/DDBJ whole genome shotgun (WGS) entry which is preliminary data.</text>
</comment>
<dbReference type="Proteomes" id="UP001516400">
    <property type="component" value="Unassembled WGS sequence"/>
</dbReference>
<protein>
    <submittedName>
        <fullName evidence="2">Uncharacterized protein</fullName>
    </submittedName>
</protein>
<proteinExistence type="predicted"/>